<dbReference type="Gene3D" id="3.30.43.10">
    <property type="entry name" value="Uridine Diphospho-n-acetylenolpyruvylglucosamine Reductase, domain 2"/>
    <property type="match status" value="1"/>
</dbReference>
<evidence type="ECO:0000256" key="5">
    <source>
        <dbReference type="ARBA" id="ARBA00023002"/>
    </source>
</evidence>
<dbReference type="RefSeq" id="WP_270689111.1">
    <property type="nucleotide sequence ID" value="NZ_JAQFWQ010000095.1"/>
</dbReference>
<dbReference type="Gene3D" id="3.30.70.2190">
    <property type="match status" value="1"/>
</dbReference>
<dbReference type="InterPro" id="IPR017900">
    <property type="entry name" value="4Fe4S_Fe_S_CS"/>
</dbReference>
<keyword evidence="6" id="KW-0408">Iron</keyword>
<dbReference type="Gene3D" id="3.30.465.10">
    <property type="match status" value="1"/>
</dbReference>
<dbReference type="Proteomes" id="UP001527866">
    <property type="component" value="Unassembled WGS sequence"/>
</dbReference>
<comment type="cofactor">
    <cofactor evidence="1">
        <name>FAD</name>
        <dbReference type="ChEBI" id="CHEBI:57692"/>
    </cofactor>
</comment>
<dbReference type="PANTHER" id="PTHR11748">
    <property type="entry name" value="D-LACTATE DEHYDROGENASE"/>
    <property type="match status" value="1"/>
</dbReference>
<proteinExistence type="predicted"/>
<keyword evidence="11" id="KW-1185">Reference proteome</keyword>
<dbReference type="PROSITE" id="PS51379">
    <property type="entry name" value="4FE4S_FER_2"/>
    <property type="match status" value="1"/>
</dbReference>
<evidence type="ECO:0000256" key="2">
    <source>
        <dbReference type="ARBA" id="ARBA00022630"/>
    </source>
</evidence>
<dbReference type="InterPro" id="IPR016166">
    <property type="entry name" value="FAD-bd_PCMH"/>
</dbReference>
<keyword evidence="4" id="KW-0274">FAD</keyword>
<evidence type="ECO:0000256" key="4">
    <source>
        <dbReference type="ARBA" id="ARBA00022827"/>
    </source>
</evidence>
<dbReference type="InterPro" id="IPR016169">
    <property type="entry name" value="FAD-bd_PCMH_sub2"/>
</dbReference>
<gene>
    <name evidence="10" type="ORF">O4J56_24880</name>
</gene>
<evidence type="ECO:0000256" key="1">
    <source>
        <dbReference type="ARBA" id="ARBA00001974"/>
    </source>
</evidence>
<dbReference type="Pfam" id="PF13183">
    <property type="entry name" value="Fer4_8"/>
    <property type="match status" value="1"/>
</dbReference>
<dbReference type="InterPro" id="IPR004017">
    <property type="entry name" value="Cys_rich_dom"/>
</dbReference>
<name>A0ABT4UAB8_9ACTN</name>
<keyword evidence="7" id="KW-0411">Iron-sulfur</keyword>
<dbReference type="Pfam" id="PF02913">
    <property type="entry name" value="FAD-oxidase_C"/>
    <property type="match status" value="1"/>
</dbReference>
<dbReference type="Gene3D" id="3.30.70.2740">
    <property type="match status" value="1"/>
</dbReference>
<dbReference type="SUPFAM" id="SSF46548">
    <property type="entry name" value="alpha-helical ferredoxin"/>
    <property type="match status" value="1"/>
</dbReference>
<organism evidence="10 11">
    <name type="scientific">Nocardiopsis endophytica</name>
    <dbReference type="NCBI Taxonomy" id="3018445"/>
    <lineage>
        <taxon>Bacteria</taxon>
        <taxon>Bacillati</taxon>
        <taxon>Actinomycetota</taxon>
        <taxon>Actinomycetes</taxon>
        <taxon>Streptosporangiales</taxon>
        <taxon>Nocardiopsidaceae</taxon>
        <taxon>Nocardiopsis</taxon>
    </lineage>
</organism>
<dbReference type="PANTHER" id="PTHR11748:SF119">
    <property type="entry name" value="D-2-HYDROXYGLUTARATE DEHYDROGENASE"/>
    <property type="match status" value="1"/>
</dbReference>
<dbReference type="InterPro" id="IPR016164">
    <property type="entry name" value="FAD-linked_Oxase-like_C"/>
</dbReference>
<comment type="caution">
    <text evidence="10">The sequence shown here is derived from an EMBL/GenBank/DDBJ whole genome shotgun (WGS) entry which is preliminary data.</text>
</comment>
<evidence type="ECO:0000256" key="6">
    <source>
        <dbReference type="ARBA" id="ARBA00023004"/>
    </source>
</evidence>
<accession>A0ABT4UAB8</accession>
<dbReference type="Pfam" id="PF01565">
    <property type="entry name" value="FAD_binding_4"/>
    <property type="match status" value="1"/>
</dbReference>
<evidence type="ECO:0000256" key="3">
    <source>
        <dbReference type="ARBA" id="ARBA00022723"/>
    </source>
</evidence>
<dbReference type="Pfam" id="PF02754">
    <property type="entry name" value="CCG"/>
    <property type="match status" value="1"/>
</dbReference>
<evidence type="ECO:0000313" key="11">
    <source>
        <dbReference type="Proteomes" id="UP001527866"/>
    </source>
</evidence>
<dbReference type="InterPro" id="IPR016167">
    <property type="entry name" value="FAD-bd_PCMH_sub1"/>
</dbReference>
<protein>
    <submittedName>
        <fullName evidence="10">FAD-binding and (Fe-S)-binding domain-containing protein</fullName>
    </submittedName>
</protein>
<dbReference type="InterPro" id="IPR006094">
    <property type="entry name" value="Oxid_FAD_bind_N"/>
</dbReference>
<keyword evidence="3" id="KW-0479">Metal-binding</keyword>
<dbReference type="InterPro" id="IPR017896">
    <property type="entry name" value="4Fe4S_Fe-S-bd"/>
</dbReference>
<sequence>MPTSGSRSGAARHSRGAAECERDLRAELGPDADAIVDFGAGRRAQYSGDASNYRVVPAGVVTPRTAEEVVRAVRVCHRHGVRLVPRGGGTSVAGNAIGEGVVLDLSRHMDRILELDPEKGVARVEPGVVLDDLRAAAAPHGLTFGPDPSTHSRCTIGGMIGNDACGSHSVAWGRTSDNVVELDVVLADGTRMTVGQHTAQEIDAIVAGGGERGRVFAGLRSLVDRHLADIRLELARFPRQVSGYPLHRLLPENRFDLAKALVGTEGTCAVVVAATVRLVRVPPHRCLTVAGFPDAVAAARAAPALLRAHPLAVEGMDASLVEAARRKSTQNLDAVERLPQGKSWLYIETGGDTPEAAEAAARSLVDRFVEDPANAAVVPEPSAQRQLWRIREDGAGLATRLPDGGEAWPGWEDAAVPPENLADYLEGFEELMRRRGRRGVVFGHFGDGCLHVRIDFPLASPGGEEEFRGFMKEACELVVRHGGSFSGEHGDGRARGEFLPLMYSATIIEAFAEFKAVFDPEDRLNPGVVVRPRPVDADLRVRPRRGLDITPVFSYENDGGDMAAALRRCVGVGKCRSHHPTGVMCPSYQVTRDEKDSTRGRARVLGEMLSGGVIEDGWRSAEVRDALDLCLSCKGCSHDCPTQVDMATYKSEFLHHHYRRRLRPASHYSMGWLPLWARLARPFAGLVNRVTGSPAAGLLKRLGGIAPERSIPEFAPESFSAWFRKRTPAPGAGERGTVLLWADSFGNAFNPGPLRAATEVLEDIGFRVVLPPGTQCCGLTWVTTGQLDVARAVQRRTLKALAPLLDGVDAVVGVEPSCTAALRTDLPDLLHEHPAAQRLAGMTRTFAEAVHELAPDWSPPELPVRTLRQTHCHQHAVMGDTADARLLARMGVDDTRLDSGCCGLAGNFGFEKGHYEVSAAAGERMLLPAVRAAEEGVRVLADGFSCHTQIRQGAQRHALHLAELVREAQRGTTEAMEATEPS</sequence>
<evidence type="ECO:0000259" key="9">
    <source>
        <dbReference type="PROSITE" id="PS51387"/>
    </source>
</evidence>
<evidence type="ECO:0000259" key="8">
    <source>
        <dbReference type="PROSITE" id="PS51379"/>
    </source>
</evidence>
<dbReference type="SUPFAM" id="SSF55103">
    <property type="entry name" value="FAD-linked oxidases, C-terminal domain"/>
    <property type="match status" value="1"/>
</dbReference>
<evidence type="ECO:0000256" key="7">
    <source>
        <dbReference type="ARBA" id="ARBA00023014"/>
    </source>
</evidence>
<dbReference type="PROSITE" id="PS51387">
    <property type="entry name" value="FAD_PCMH"/>
    <property type="match status" value="1"/>
</dbReference>
<dbReference type="EMBL" id="JAQFWQ010000095">
    <property type="protein sequence ID" value="MDA2813903.1"/>
    <property type="molecule type" value="Genomic_DNA"/>
</dbReference>
<dbReference type="InterPro" id="IPR004113">
    <property type="entry name" value="FAD-bd_oxidored_4_C"/>
</dbReference>
<feature type="domain" description="4Fe-4S ferredoxin-type" evidence="8">
    <location>
        <begin position="619"/>
        <end position="652"/>
    </location>
</feature>
<dbReference type="SUPFAM" id="SSF56176">
    <property type="entry name" value="FAD-binding/transporter-associated domain-like"/>
    <property type="match status" value="1"/>
</dbReference>
<dbReference type="PROSITE" id="PS00198">
    <property type="entry name" value="4FE4S_FER_1"/>
    <property type="match status" value="1"/>
</dbReference>
<keyword evidence="2" id="KW-0285">Flavoprotein</keyword>
<dbReference type="InterPro" id="IPR036318">
    <property type="entry name" value="FAD-bd_PCMH-like_sf"/>
</dbReference>
<evidence type="ECO:0000313" key="10">
    <source>
        <dbReference type="EMBL" id="MDA2813903.1"/>
    </source>
</evidence>
<reference evidence="10 11" key="1">
    <citation type="submission" date="2023-01" db="EMBL/GenBank/DDBJ databases">
        <title>Draft genome sequence of Nocardiopsis sp. RSe5-2 isolated from halophytes.</title>
        <authorList>
            <person name="Duangmal K."/>
            <person name="Chantavorakit T."/>
        </authorList>
    </citation>
    <scope>NUCLEOTIDE SEQUENCE [LARGE SCALE GENOMIC DNA]</scope>
    <source>
        <strain evidence="10 11">RSe5-2</strain>
    </source>
</reference>
<feature type="domain" description="FAD-binding PCMH-type" evidence="9">
    <location>
        <begin position="53"/>
        <end position="281"/>
    </location>
</feature>
<keyword evidence="5" id="KW-0560">Oxidoreductase</keyword>